<evidence type="ECO:0000256" key="7">
    <source>
        <dbReference type="SAM" id="Phobius"/>
    </source>
</evidence>
<evidence type="ECO:0000256" key="6">
    <source>
        <dbReference type="ARBA" id="ARBA00023136"/>
    </source>
</evidence>
<dbReference type="PANTHER" id="PTHR31142">
    <property type="entry name" value="TOBAMOVIRUS MULTIPLICATION PROTEIN 1-LIKE ISOFORM X1"/>
    <property type="match status" value="1"/>
</dbReference>
<gene>
    <name evidence="10" type="ORF">HS088_TW13G01207</name>
</gene>
<evidence type="ECO:0000256" key="4">
    <source>
        <dbReference type="ARBA" id="ARBA00022692"/>
    </source>
</evidence>
<comment type="caution">
    <text evidence="10">The sequence shown here is derived from an EMBL/GenBank/DDBJ whole genome shotgun (WGS) entry which is preliminary data.</text>
</comment>
<keyword evidence="4 7" id="KW-0812">Transmembrane</keyword>
<comment type="similarity">
    <text evidence="2">Belongs to the plant tobamovirus multiplication TOM1 protein family.</text>
</comment>
<comment type="subcellular location">
    <subcellularLocation>
        <location evidence="1">Vacuole membrane</location>
        <topology evidence="1">Multi-pass membrane protein</topology>
    </subcellularLocation>
</comment>
<feature type="transmembrane region" description="Helical" evidence="7">
    <location>
        <begin position="156"/>
        <end position="174"/>
    </location>
</feature>
<feature type="transmembrane region" description="Helical" evidence="7">
    <location>
        <begin position="75"/>
        <end position="96"/>
    </location>
</feature>
<feature type="domain" description="THH1/TOM1/TOM3" evidence="9">
    <location>
        <begin position="82"/>
        <end position="223"/>
    </location>
</feature>
<feature type="signal peptide" evidence="8">
    <location>
        <begin position="1"/>
        <end position="23"/>
    </location>
</feature>
<feature type="transmembrane region" description="Helical" evidence="7">
    <location>
        <begin position="116"/>
        <end position="136"/>
    </location>
</feature>
<dbReference type="EMBL" id="JAAARO010000013">
    <property type="protein sequence ID" value="KAF5738311.1"/>
    <property type="molecule type" value="Genomic_DNA"/>
</dbReference>
<feature type="transmembrane region" description="Helical" evidence="7">
    <location>
        <begin position="194"/>
        <end position="214"/>
    </location>
</feature>
<name>A0A7J7CW51_TRIWF</name>
<evidence type="ECO:0000313" key="11">
    <source>
        <dbReference type="Proteomes" id="UP000593562"/>
    </source>
</evidence>
<dbReference type="InterPro" id="IPR040226">
    <property type="entry name" value="THH1/TOM1/TOM3"/>
</dbReference>
<evidence type="ECO:0000256" key="3">
    <source>
        <dbReference type="ARBA" id="ARBA00022554"/>
    </source>
</evidence>
<keyword evidence="8" id="KW-0732">Signal</keyword>
<evidence type="ECO:0000256" key="8">
    <source>
        <dbReference type="SAM" id="SignalP"/>
    </source>
</evidence>
<keyword evidence="6 7" id="KW-0472">Membrane</keyword>
<organism evidence="10 11">
    <name type="scientific">Tripterygium wilfordii</name>
    <name type="common">Thunder God vine</name>
    <dbReference type="NCBI Taxonomy" id="458696"/>
    <lineage>
        <taxon>Eukaryota</taxon>
        <taxon>Viridiplantae</taxon>
        <taxon>Streptophyta</taxon>
        <taxon>Embryophyta</taxon>
        <taxon>Tracheophyta</taxon>
        <taxon>Spermatophyta</taxon>
        <taxon>Magnoliopsida</taxon>
        <taxon>eudicotyledons</taxon>
        <taxon>Gunneridae</taxon>
        <taxon>Pentapetalae</taxon>
        <taxon>rosids</taxon>
        <taxon>fabids</taxon>
        <taxon>Celastrales</taxon>
        <taxon>Celastraceae</taxon>
        <taxon>Tripterygium</taxon>
    </lineage>
</organism>
<reference evidence="10 11" key="1">
    <citation type="journal article" date="2020" name="Nat. Commun.">
        <title>Genome of Tripterygium wilfordii and identification of cytochrome P450 involved in triptolide biosynthesis.</title>
        <authorList>
            <person name="Tu L."/>
            <person name="Su P."/>
            <person name="Zhang Z."/>
            <person name="Gao L."/>
            <person name="Wang J."/>
            <person name="Hu T."/>
            <person name="Zhou J."/>
            <person name="Zhang Y."/>
            <person name="Zhao Y."/>
            <person name="Liu Y."/>
            <person name="Song Y."/>
            <person name="Tong Y."/>
            <person name="Lu Y."/>
            <person name="Yang J."/>
            <person name="Xu C."/>
            <person name="Jia M."/>
            <person name="Peters R.J."/>
            <person name="Huang L."/>
            <person name="Gao W."/>
        </authorList>
    </citation>
    <scope>NUCLEOTIDE SEQUENCE [LARGE SCALE GENOMIC DNA]</scope>
    <source>
        <strain evidence="11">cv. XIE 37</strain>
        <tissue evidence="10">Leaf</tissue>
    </source>
</reference>
<evidence type="ECO:0000313" key="10">
    <source>
        <dbReference type="EMBL" id="KAF5738311.1"/>
    </source>
</evidence>
<dbReference type="PANTHER" id="PTHR31142:SF4">
    <property type="entry name" value="OS01G0751300 PROTEIN"/>
    <property type="match status" value="1"/>
</dbReference>
<evidence type="ECO:0000256" key="2">
    <source>
        <dbReference type="ARBA" id="ARBA00006779"/>
    </source>
</evidence>
<evidence type="ECO:0000256" key="1">
    <source>
        <dbReference type="ARBA" id="ARBA00004128"/>
    </source>
</evidence>
<evidence type="ECO:0000256" key="5">
    <source>
        <dbReference type="ARBA" id="ARBA00022989"/>
    </source>
</evidence>
<keyword evidence="11" id="KW-1185">Reference proteome</keyword>
<keyword evidence="3" id="KW-0926">Vacuole</keyword>
<sequence>MAFPKILLFTAFLLLLSFWVDLCHIPDDEEEEDDEFRIHEGLLENSLTGPSSSSADRRRICFPFRLIHVGIHQKIVILVSILIFLIMMTSAALIWIGMEYNPIDSSLVAKVYIDLFALAVLLLGGALGCYGLVLCLKMRKVRSERASSEMWKVAGLALLSVVCFTPSTFVAVLTDIPVLHHWHGLYINGLYTSLLLMLYYFIGSSVPSAFLLWVMRELPPSAVANIQGPRTITFISDNSAPAAHH</sequence>
<dbReference type="InParanoid" id="A0A7J7CW51"/>
<feature type="chain" id="PRO_5029821237" description="THH1/TOM1/TOM3 domain-containing protein" evidence="8">
    <location>
        <begin position="24"/>
        <end position="245"/>
    </location>
</feature>
<dbReference type="Pfam" id="PF06454">
    <property type="entry name" value="THH1_TOM1-3_dom"/>
    <property type="match status" value="1"/>
</dbReference>
<dbReference type="AlphaFoldDB" id="A0A7J7CW51"/>
<evidence type="ECO:0000259" key="9">
    <source>
        <dbReference type="Pfam" id="PF06454"/>
    </source>
</evidence>
<dbReference type="InterPro" id="IPR009457">
    <property type="entry name" value="THH1/TOM1/TOM3_dom"/>
</dbReference>
<dbReference type="Proteomes" id="UP000593562">
    <property type="component" value="Unassembled WGS sequence"/>
</dbReference>
<protein>
    <recommendedName>
        <fullName evidence="9">THH1/TOM1/TOM3 domain-containing protein</fullName>
    </recommendedName>
</protein>
<keyword evidence="5 7" id="KW-1133">Transmembrane helix</keyword>
<accession>A0A7J7CW51</accession>
<dbReference type="GO" id="GO:0005774">
    <property type="term" value="C:vacuolar membrane"/>
    <property type="evidence" value="ECO:0007669"/>
    <property type="project" value="UniProtKB-SubCell"/>
</dbReference>
<proteinExistence type="inferred from homology"/>